<proteinExistence type="predicted"/>
<gene>
    <name evidence="1" type="ORF">PsorP6_010388</name>
</gene>
<keyword evidence="2" id="KW-1185">Reference proteome</keyword>
<name>A0ACC0VY88_9STRA</name>
<accession>A0ACC0VY88</accession>
<protein>
    <submittedName>
        <fullName evidence="1">Uncharacterized protein</fullName>
    </submittedName>
</protein>
<dbReference type="Proteomes" id="UP001163321">
    <property type="component" value="Chromosome 6"/>
</dbReference>
<dbReference type="EMBL" id="CM047585">
    <property type="protein sequence ID" value="KAI9910895.1"/>
    <property type="molecule type" value="Genomic_DNA"/>
</dbReference>
<evidence type="ECO:0000313" key="1">
    <source>
        <dbReference type="EMBL" id="KAI9910895.1"/>
    </source>
</evidence>
<reference evidence="1 2" key="1">
    <citation type="journal article" date="2022" name="bioRxiv">
        <title>The genome of the oomycete Peronosclerospora sorghi, a cosmopolitan pathogen of maize and sorghum, is inflated with dispersed pseudogenes.</title>
        <authorList>
            <person name="Fletcher K."/>
            <person name="Martin F."/>
            <person name="Isakeit T."/>
            <person name="Cavanaugh K."/>
            <person name="Magill C."/>
            <person name="Michelmore R."/>
        </authorList>
    </citation>
    <scope>NUCLEOTIDE SEQUENCE [LARGE SCALE GENOMIC DNA]</scope>
    <source>
        <strain evidence="1">P6</strain>
    </source>
</reference>
<comment type="caution">
    <text evidence="1">The sequence shown here is derived from an EMBL/GenBank/DDBJ whole genome shotgun (WGS) entry which is preliminary data.</text>
</comment>
<organism evidence="1 2">
    <name type="scientific">Peronosclerospora sorghi</name>
    <dbReference type="NCBI Taxonomy" id="230839"/>
    <lineage>
        <taxon>Eukaryota</taxon>
        <taxon>Sar</taxon>
        <taxon>Stramenopiles</taxon>
        <taxon>Oomycota</taxon>
        <taxon>Peronosporomycetes</taxon>
        <taxon>Peronosporales</taxon>
        <taxon>Peronosporaceae</taxon>
        <taxon>Peronosclerospora</taxon>
    </lineage>
</organism>
<sequence length="159" mass="17537">MQRARDALAARTSILDIALATTTAHWNLDLYRLELRLRVVQSTLAGGCCFSHLSSRVRSLVPGASASDLPLKRVVVGLNLFPREIGACVAKFPEHSGAFNRYVKLSQAAVKQTARLSSPRHKCGWTLASVRANPKQEAFLKLLVRKVREQKEKTATAET</sequence>
<evidence type="ECO:0000313" key="2">
    <source>
        <dbReference type="Proteomes" id="UP001163321"/>
    </source>
</evidence>